<feature type="binding site" evidence="3">
    <location>
        <begin position="238"/>
        <end position="240"/>
    </location>
    <ligand>
        <name>substrate</name>
    </ligand>
</feature>
<dbReference type="Gene3D" id="3.90.400.10">
    <property type="entry name" value="Oligo-1,6-glucosidase, Domain 2"/>
    <property type="match status" value="1"/>
</dbReference>
<dbReference type="Proteomes" id="UP000221168">
    <property type="component" value="Unassembled WGS sequence"/>
</dbReference>
<dbReference type="InterPro" id="IPR033746">
    <property type="entry name" value="GGa_phosphorylase"/>
</dbReference>
<evidence type="ECO:0000313" key="5">
    <source>
        <dbReference type="EMBL" id="PHP67613.1"/>
    </source>
</evidence>
<dbReference type="CDD" id="cd11356">
    <property type="entry name" value="AmyAc_Sucrose_phosphorylase-like_1"/>
    <property type="match status" value="1"/>
</dbReference>
<dbReference type="Gene3D" id="3.20.20.80">
    <property type="entry name" value="Glycosidases"/>
    <property type="match status" value="1"/>
</dbReference>
<evidence type="ECO:0000259" key="4">
    <source>
        <dbReference type="SMART" id="SM00642"/>
    </source>
</evidence>
<organism evidence="5 6">
    <name type="scientific">Zhengella mangrovi</name>
    <dbReference type="NCBI Taxonomy" id="1982044"/>
    <lineage>
        <taxon>Bacteria</taxon>
        <taxon>Pseudomonadati</taxon>
        <taxon>Pseudomonadota</taxon>
        <taxon>Alphaproteobacteria</taxon>
        <taxon>Hyphomicrobiales</taxon>
        <taxon>Notoacmeibacteraceae</taxon>
        <taxon>Zhengella</taxon>
    </lineage>
</organism>
<dbReference type="InterPro" id="IPR017853">
    <property type="entry name" value="GH"/>
</dbReference>
<keyword evidence="1" id="KW-0328">Glycosyltransferase</keyword>
<dbReference type="RefSeq" id="WP_099305661.1">
    <property type="nucleotide sequence ID" value="NZ_PDVP01000003.1"/>
</dbReference>
<dbReference type="PANTHER" id="PTHR38784">
    <property type="entry name" value="SUCROSE PHOSPHORYLASE"/>
    <property type="match status" value="1"/>
</dbReference>
<feature type="binding site" evidence="3">
    <location>
        <position position="453"/>
    </location>
    <ligand>
        <name>substrate</name>
    </ligand>
</feature>
<reference evidence="5 6" key="1">
    <citation type="submission" date="2017-10" db="EMBL/GenBank/DDBJ databases">
        <title>Sedimentibacterium mangrovi gen. nov., sp. nov., a novel member of family Phyllobacteriacea isolated from mangrove sediment.</title>
        <authorList>
            <person name="Liao H."/>
            <person name="Tian Y."/>
        </authorList>
    </citation>
    <scope>NUCLEOTIDE SEQUENCE [LARGE SCALE GENOMIC DNA]</scope>
    <source>
        <strain evidence="5 6">X9-2-2</strain>
    </source>
</reference>
<gene>
    <name evidence="5" type="ORF">CSC94_07895</name>
</gene>
<comment type="caution">
    <text evidence="5">The sequence shown here is derived from an EMBL/GenBank/DDBJ whole genome shotgun (WGS) entry which is preliminary data.</text>
</comment>
<dbReference type="PANTHER" id="PTHR38784:SF1">
    <property type="entry name" value="SUCROSE PHOSPHORYLASE"/>
    <property type="match status" value="1"/>
</dbReference>
<dbReference type="EMBL" id="PDVP01000003">
    <property type="protein sequence ID" value="PHP67613.1"/>
    <property type="molecule type" value="Genomic_DNA"/>
</dbReference>
<dbReference type="InterPro" id="IPR045857">
    <property type="entry name" value="O16G_dom_2"/>
</dbReference>
<keyword evidence="6" id="KW-1185">Reference proteome</keyword>
<evidence type="ECO:0000256" key="2">
    <source>
        <dbReference type="ARBA" id="ARBA00022679"/>
    </source>
</evidence>
<dbReference type="AlphaFoldDB" id="A0A2G1QQ20"/>
<feature type="binding site" evidence="3">
    <location>
        <position position="145"/>
    </location>
    <ligand>
        <name>substrate</name>
    </ligand>
</feature>
<dbReference type="SUPFAM" id="SSF51445">
    <property type="entry name" value="(Trans)glycosidases"/>
    <property type="match status" value="1"/>
</dbReference>
<evidence type="ECO:0000256" key="3">
    <source>
        <dbReference type="PIRSR" id="PIRSR003059-2"/>
    </source>
</evidence>
<evidence type="ECO:0000256" key="1">
    <source>
        <dbReference type="ARBA" id="ARBA00022676"/>
    </source>
</evidence>
<dbReference type="InterPro" id="IPR006047">
    <property type="entry name" value="GH13_cat_dom"/>
</dbReference>
<keyword evidence="2" id="KW-0808">Transferase</keyword>
<dbReference type="OrthoDB" id="9805159at2"/>
<dbReference type="Pfam" id="PF00128">
    <property type="entry name" value="Alpha-amylase"/>
    <property type="match status" value="1"/>
</dbReference>
<dbReference type="SMART" id="SM00642">
    <property type="entry name" value="Aamy"/>
    <property type="match status" value="1"/>
</dbReference>
<evidence type="ECO:0000313" key="6">
    <source>
        <dbReference type="Proteomes" id="UP000221168"/>
    </source>
</evidence>
<protein>
    <submittedName>
        <fullName evidence="5">Alpha-amylase</fullName>
    </submittedName>
</protein>
<dbReference type="GO" id="GO:0005975">
    <property type="term" value="P:carbohydrate metabolic process"/>
    <property type="evidence" value="ECO:0007669"/>
    <property type="project" value="InterPro"/>
</dbReference>
<dbReference type="Gene3D" id="2.60.40.1180">
    <property type="entry name" value="Golgi alpha-mannosidase II"/>
    <property type="match status" value="1"/>
</dbReference>
<dbReference type="InterPro" id="IPR016377">
    <property type="entry name" value="Sucrose_GGa_phosphorylase-rel"/>
</dbReference>
<dbReference type="PIRSF" id="PIRSF003059">
    <property type="entry name" value="Sucrose_phosphorylase"/>
    <property type="match status" value="1"/>
</dbReference>
<sequence>MPFPDRLRSRLEAHLEFIYPQADHAALTEAVLDAFWPGDRDDLCRPMRRRLNAPVWSESDAVLITYGNTLVDGENTPLTLLDDFLTHHLGSAINSVHVLPFFPWTSDDGFAVVDYTKVNGDVGDWHHLTGISGHHKLMADLVLNHVSSLHPWFIQYRQDQEPGRAYFIEVDPATDLSQVVRPRPQSLLREVETAHGVKNVWCTFSHDQVDLDFSNPDLLLEFIRILRLFLDKGITTIRLDAVAFIWKEIGTTCIHLPQTHEIIRLMRTLADYSREPMVLITETNVPNRENLSYFGNRNEAHGIYNFPLPPLALHALLTGDASVLTRWQRRMPPSPAGSFYFNFTASHDGIGVRAAEGFLTDDQLNRMIEAIRGIGGLVSMRAMPDGSVRPYEINVSLWDAMLAGPGGAEMRFERFMASQTIMMALEGIPGIYIHSLLATPNDLDRVERTGHNRSINRHQWNYPELEERLSDPQSDTARVYGEMLRRLAVRTRQRAFHPNATQMTMDFGPGIFAIWRQSGDRTQSIFAIHNVTAREQVVPLDRINLIENEPWVDLLSGEPVEEPHGEIVLAPYQCRWISNVLPEL</sequence>
<accession>A0A2G1QQ20</accession>
<feature type="domain" description="Glycosyl hydrolase family 13 catalytic" evidence="4">
    <location>
        <begin position="68"/>
        <end position="490"/>
    </location>
</feature>
<feature type="binding site" evidence="3">
    <location>
        <begin position="347"/>
        <end position="348"/>
    </location>
    <ligand>
        <name>substrate</name>
    </ligand>
</feature>
<dbReference type="InterPro" id="IPR013780">
    <property type="entry name" value="Glyco_hydro_b"/>
</dbReference>
<name>A0A2G1QQ20_9HYPH</name>
<proteinExistence type="predicted"/>
<feature type="binding site" evidence="3">
    <location>
        <position position="107"/>
    </location>
    <ligand>
        <name>substrate</name>
    </ligand>
</feature>
<dbReference type="GO" id="GO:0016757">
    <property type="term" value="F:glycosyltransferase activity"/>
    <property type="evidence" value="ECO:0007669"/>
    <property type="project" value="UniProtKB-KW"/>
</dbReference>